<dbReference type="GO" id="GO:0032259">
    <property type="term" value="P:methylation"/>
    <property type="evidence" value="ECO:0007669"/>
    <property type="project" value="UniProtKB-KW"/>
</dbReference>
<sequence length="240" mass="26214">MTGLCQILGMGPGDPELLTLKAVRYLQAADVVAWFAACGKPGHARVIAGDHVPSGAEELRFDYPFTTAVPVEDPRYLVDMAAFYDRCAQRLSEELAKGRRIALLCEGDPFLYGSAMYLFDRLSPHFRCEIVPGITGMSGCWSAAHLPMVHGDDILSVLPATLDEASLSAWLARGDAHVIMKIGRNFAKVRAALQQSGRHEKAVYVERGTQAGQVCLPLDQAPEKAPYFSMVLVPGRKRAR</sequence>
<accession>A0A060QJ42</accession>
<dbReference type="NCBIfam" id="NF004647">
    <property type="entry name" value="PRK05990.1"/>
    <property type="match status" value="1"/>
</dbReference>
<dbReference type="GO" id="GO:0030788">
    <property type="term" value="F:precorrin-2 C20-methyltransferase activity"/>
    <property type="evidence" value="ECO:0007669"/>
    <property type="project" value="UniProtKB-EC"/>
</dbReference>
<evidence type="ECO:0000313" key="10">
    <source>
        <dbReference type="Proteomes" id="UP000027583"/>
    </source>
</evidence>
<dbReference type="InterPro" id="IPR014777">
    <property type="entry name" value="4pyrrole_Mease_sub1"/>
</dbReference>
<dbReference type="EMBL" id="CBLX010000024">
    <property type="protein sequence ID" value="CDG40990.1"/>
    <property type="molecule type" value="Genomic_DNA"/>
</dbReference>
<proteinExistence type="inferred from homology"/>
<reference evidence="9 10" key="1">
    <citation type="journal article" date="2014" name="Genome Biol. Evol.">
        <title>Acetic acid bacteria genomes reveal functional traits for adaptation to life in insect guts.</title>
        <authorList>
            <person name="Chouaia B."/>
            <person name="Gaiarsa S."/>
            <person name="Crotti E."/>
            <person name="Comandatore F."/>
            <person name="Degli Esposti M."/>
            <person name="Ricci I."/>
            <person name="Alma A."/>
            <person name="Favia G."/>
            <person name="Bandi C."/>
            <person name="Daffonchio D."/>
        </authorList>
    </citation>
    <scope>NUCLEOTIDE SEQUENCE [LARGE SCALE GENOMIC DNA]</scope>
    <source>
        <strain evidence="9 10">SF2.1</strain>
    </source>
</reference>
<keyword evidence="3" id="KW-0169">Cobalamin biosynthesis</keyword>
<dbReference type="InterPro" id="IPR035996">
    <property type="entry name" value="4pyrrol_Methylase_sf"/>
</dbReference>
<keyword evidence="4 9" id="KW-0489">Methyltransferase</keyword>
<dbReference type="GO" id="GO:0009236">
    <property type="term" value="P:cobalamin biosynthetic process"/>
    <property type="evidence" value="ECO:0007669"/>
    <property type="project" value="UniProtKB-UniRule"/>
</dbReference>
<dbReference type="Proteomes" id="UP000027583">
    <property type="component" value="Unassembled WGS sequence"/>
</dbReference>
<dbReference type="InterPro" id="IPR000878">
    <property type="entry name" value="4pyrrol_Mease"/>
</dbReference>
<protein>
    <submittedName>
        <fullName evidence="9">Cobalt-precorrin-2 C20-methyltransferase</fullName>
        <ecNumber evidence="9">2.1.1.130</ecNumber>
    </submittedName>
</protein>
<dbReference type="InterPro" id="IPR006364">
    <property type="entry name" value="CobI/CbiL/CobIJ_dom"/>
</dbReference>
<evidence type="ECO:0000256" key="1">
    <source>
        <dbReference type="ARBA" id="ARBA00004953"/>
    </source>
</evidence>
<dbReference type="PANTHER" id="PTHR43467">
    <property type="entry name" value="COBALT-PRECORRIN-2 C(20)-METHYLTRANSFERASE"/>
    <property type="match status" value="1"/>
</dbReference>
<evidence type="ECO:0000256" key="5">
    <source>
        <dbReference type="ARBA" id="ARBA00022679"/>
    </source>
</evidence>
<dbReference type="SUPFAM" id="SSF53790">
    <property type="entry name" value="Tetrapyrrole methylase"/>
    <property type="match status" value="1"/>
</dbReference>
<evidence type="ECO:0000256" key="3">
    <source>
        <dbReference type="ARBA" id="ARBA00022573"/>
    </source>
</evidence>
<evidence type="ECO:0000256" key="2">
    <source>
        <dbReference type="ARBA" id="ARBA00005879"/>
    </source>
</evidence>
<dbReference type="Gene3D" id="3.30.950.10">
    <property type="entry name" value="Methyltransferase, Cobalt-precorrin-4 Transmethylase, Domain 2"/>
    <property type="match status" value="1"/>
</dbReference>
<comment type="caution">
    <text evidence="9">The sequence shown here is derived from an EMBL/GenBank/DDBJ whole genome shotgun (WGS) entry which is preliminary data.</text>
</comment>
<dbReference type="NCBIfam" id="TIGR01467">
    <property type="entry name" value="cobI_cbiL"/>
    <property type="match status" value="1"/>
</dbReference>
<reference evidence="9 10" key="2">
    <citation type="journal article" date="2014" name="PLoS ONE">
        <title>Evolution of mitochondria reconstructed from the energy metabolism of living bacteria.</title>
        <authorList>
            <person name="Degli Esposti M."/>
            <person name="Chouaia B."/>
            <person name="Comandatore F."/>
            <person name="Crotti E."/>
            <person name="Sassera D."/>
            <person name="Lievens P.M."/>
            <person name="Daffonchio D."/>
            <person name="Bandi C."/>
        </authorList>
    </citation>
    <scope>NUCLEOTIDE SEQUENCE [LARGE SCALE GENOMIC DNA]</scope>
    <source>
        <strain evidence="9 10">SF2.1</strain>
    </source>
</reference>
<dbReference type="PIRSF" id="PIRSF036427">
    <property type="entry name" value="Precrrn-2_mtase"/>
    <property type="match status" value="1"/>
</dbReference>
<dbReference type="eggNOG" id="COG2243">
    <property type="taxonomic scope" value="Bacteria"/>
</dbReference>
<organism evidence="9 10">
    <name type="scientific">Asaia bogorensis</name>
    <dbReference type="NCBI Taxonomy" id="91915"/>
    <lineage>
        <taxon>Bacteria</taxon>
        <taxon>Pseudomonadati</taxon>
        <taxon>Pseudomonadota</taxon>
        <taxon>Alphaproteobacteria</taxon>
        <taxon>Acetobacterales</taxon>
        <taxon>Acetobacteraceae</taxon>
        <taxon>Asaia</taxon>
    </lineage>
</organism>
<dbReference type="AlphaFoldDB" id="A0A060QJ42"/>
<gene>
    <name evidence="9" type="ORF">ASAP_2945</name>
</gene>
<keyword evidence="6" id="KW-0949">S-adenosyl-L-methionine</keyword>
<evidence type="ECO:0000256" key="7">
    <source>
        <dbReference type="PIRNR" id="PIRNR036427"/>
    </source>
</evidence>
<comment type="similarity">
    <text evidence="2 7">Belongs to the precorrin methyltransferase family.</text>
</comment>
<dbReference type="UniPathway" id="UPA00148"/>
<evidence type="ECO:0000313" key="9">
    <source>
        <dbReference type="EMBL" id="CDG40990.1"/>
    </source>
</evidence>
<evidence type="ECO:0000256" key="4">
    <source>
        <dbReference type="ARBA" id="ARBA00022603"/>
    </source>
</evidence>
<dbReference type="InterPro" id="IPR012382">
    <property type="entry name" value="CobI/CbiL"/>
</dbReference>
<dbReference type="RefSeq" id="WP_035444460.1">
    <property type="nucleotide sequence ID" value="NZ_CBLX010000024.1"/>
</dbReference>
<dbReference type="EC" id="2.1.1.130" evidence="9"/>
<dbReference type="Pfam" id="PF00590">
    <property type="entry name" value="TP_methylase"/>
    <property type="match status" value="1"/>
</dbReference>
<keyword evidence="5 9" id="KW-0808">Transferase</keyword>
<name>A0A060QJ42_9PROT</name>
<evidence type="ECO:0000256" key="6">
    <source>
        <dbReference type="ARBA" id="ARBA00022691"/>
    </source>
</evidence>
<evidence type="ECO:0000259" key="8">
    <source>
        <dbReference type="Pfam" id="PF00590"/>
    </source>
</evidence>
<dbReference type="InterPro" id="IPR014776">
    <property type="entry name" value="4pyrrole_Mease_sub2"/>
</dbReference>
<dbReference type="PANTHER" id="PTHR43467:SF2">
    <property type="entry name" value="COBALT-PRECORRIN-2 C(20)-METHYLTRANSFERASE"/>
    <property type="match status" value="1"/>
</dbReference>
<dbReference type="CDD" id="cd11645">
    <property type="entry name" value="Precorrin_2_C20_MT"/>
    <property type="match status" value="1"/>
</dbReference>
<feature type="domain" description="Tetrapyrrole methylase" evidence="8">
    <location>
        <begin position="7"/>
        <end position="214"/>
    </location>
</feature>
<comment type="pathway">
    <text evidence="1">Cofactor biosynthesis; adenosylcobalamin biosynthesis.</text>
</comment>
<dbReference type="Gene3D" id="3.40.1010.10">
    <property type="entry name" value="Cobalt-precorrin-4 Transmethylase, Domain 1"/>
    <property type="match status" value="1"/>
</dbReference>